<dbReference type="InterPro" id="IPR044730">
    <property type="entry name" value="RNase_H-like_dom_plant"/>
</dbReference>
<accession>A0A8X8YQY6</accession>
<name>A0A8X8YQY6_SALSN</name>
<dbReference type="GO" id="GO:0003676">
    <property type="term" value="F:nucleic acid binding"/>
    <property type="evidence" value="ECO:0007669"/>
    <property type="project" value="InterPro"/>
</dbReference>
<dbReference type="CDD" id="cd06222">
    <property type="entry name" value="RNase_H_like"/>
    <property type="match status" value="1"/>
</dbReference>
<proteinExistence type="predicted"/>
<dbReference type="PROSITE" id="PS50879">
    <property type="entry name" value="RNASE_H_1"/>
    <property type="match status" value="1"/>
</dbReference>
<gene>
    <name evidence="3" type="ORF">SASPL_101938</name>
</gene>
<dbReference type="GO" id="GO:0004523">
    <property type="term" value="F:RNA-DNA hybrid ribonuclease activity"/>
    <property type="evidence" value="ECO:0007669"/>
    <property type="project" value="InterPro"/>
</dbReference>
<dbReference type="Pfam" id="PF13456">
    <property type="entry name" value="RVT_3"/>
    <property type="match status" value="1"/>
</dbReference>
<evidence type="ECO:0000256" key="1">
    <source>
        <dbReference type="SAM" id="MobiDB-lite"/>
    </source>
</evidence>
<dbReference type="Gene3D" id="3.30.420.10">
    <property type="entry name" value="Ribonuclease H-like superfamily/Ribonuclease H"/>
    <property type="match status" value="1"/>
</dbReference>
<dbReference type="AlphaFoldDB" id="A0A8X8YQY6"/>
<dbReference type="Proteomes" id="UP000298416">
    <property type="component" value="Unassembled WGS sequence"/>
</dbReference>
<dbReference type="InterPro" id="IPR036397">
    <property type="entry name" value="RNaseH_sf"/>
</dbReference>
<dbReference type="PANTHER" id="PTHR47723">
    <property type="entry name" value="OS05G0353850 PROTEIN"/>
    <property type="match status" value="1"/>
</dbReference>
<keyword evidence="4" id="KW-1185">Reference proteome</keyword>
<feature type="region of interest" description="Disordered" evidence="1">
    <location>
        <begin position="1"/>
        <end position="63"/>
    </location>
</feature>
<dbReference type="InterPro" id="IPR002156">
    <property type="entry name" value="RNaseH_domain"/>
</dbReference>
<evidence type="ECO:0000259" key="2">
    <source>
        <dbReference type="PROSITE" id="PS50879"/>
    </source>
</evidence>
<dbReference type="EMBL" id="PNBA02000001">
    <property type="protein sequence ID" value="KAG6437031.1"/>
    <property type="molecule type" value="Genomic_DNA"/>
</dbReference>
<dbReference type="InterPro" id="IPR053151">
    <property type="entry name" value="RNase_H-like"/>
</dbReference>
<evidence type="ECO:0000313" key="3">
    <source>
        <dbReference type="EMBL" id="KAG6437031.1"/>
    </source>
</evidence>
<comment type="caution">
    <text evidence="3">The sequence shown here is derived from an EMBL/GenBank/DDBJ whole genome shotgun (WGS) entry which is preliminary data.</text>
</comment>
<sequence>MKRFETPQPHIQQIEETEVSNLNRGDRKTLRSGSEQQQNKKKGEADRTKLNHSGEGNSGPKPSMALVLRQGVATQKNNDPVTFQPDSIKKIGQSAEWAISAKALGRSQWKSSAPTVRFNFPKQRRNVTGQTRAIRWVPPQPGWIKLNTDGSFLGAALMAGGGGVVRNEQGRILGGFAEPFRAGSAKEAELMALIRGLEIAITLGNNIWVEIDTQEVVNMLEKGSQGAAQNRHLMIDIRNKFRGRNVKISHIWREGNKVADSLAKQGRQRDHQITFDQDTAPPLAKALARLDQLGIPRGWRREH</sequence>
<organism evidence="3">
    <name type="scientific">Salvia splendens</name>
    <name type="common">Scarlet sage</name>
    <dbReference type="NCBI Taxonomy" id="180675"/>
    <lineage>
        <taxon>Eukaryota</taxon>
        <taxon>Viridiplantae</taxon>
        <taxon>Streptophyta</taxon>
        <taxon>Embryophyta</taxon>
        <taxon>Tracheophyta</taxon>
        <taxon>Spermatophyta</taxon>
        <taxon>Magnoliopsida</taxon>
        <taxon>eudicotyledons</taxon>
        <taxon>Gunneridae</taxon>
        <taxon>Pentapetalae</taxon>
        <taxon>asterids</taxon>
        <taxon>lamiids</taxon>
        <taxon>Lamiales</taxon>
        <taxon>Lamiaceae</taxon>
        <taxon>Nepetoideae</taxon>
        <taxon>Mentheae</taxon>
        <taxon>Salviinae</taxon>
        <taxon>Salvia</taxon>
        <taxon>Salvia subgen. Calosphace</taxon>
        <taxon>core Calosphace</taxon>
    </lineage>
</organism>
<dbReference type="SUPFAM" id="SSF53098">
    <property type="entry name" value="Ribonuclease H-like"/>
    <property type="match status" value="1"/>
</dbReference>
<reference evidence="3" key="1">
    <citation type="submission" date="2018-01" db="EMBL/GenBank/DDBJ databases">
        <authorList>
            <person name="Mao J.F."/>
        </authorList>
    </citation>
    <scope>NUCLEOTIDE SEQUENCE</scope>
    <source>
        <strain evidence="3">Huo1</strain>
        <tissue evidence="3">Leaf</tissue>
    </source>
</reference>
<dbReference type="InterPro" id="IPR012337">
    <property type="entry name" value="RNaseH-like_sf"/>
</dbReference>
<protein>
    <recommendedName>
        <fullName evidence="2">RNase H type-1 domain-containing protein</fullName>
    </recommendedName>
</protein>
<feature type="domain" description="RNase H type-1" evidence="2">
    <location>
        <begin position="140"/>
        <end position="268"/>
    </location>
</feature>
<evidence type="ECO:0000313" key="4">
    <source>
        <dbReference type="Proteomes" id="UP000298416"/>
    </source>
</evidence>
<dbReference type="PANTHER" id="PTHR47723:SF19">
    <property type="entry name" value="POLYNUCLEOTIDYL TRANSFERASE, RIBONUCLEASE H-LIKE SUPERFAMILY PROTEIN"/>
    <property type="match status" value="1"/>
</dbReference>
<reference evidence="3" key="2">
    <citation type="submission" date="2020-08" db="EMBL/GenBank/DDBJ databases">
        <title>Plant Genome Project.</title>
        <authorList>
            <person name="Zhang R.-G."/>
        </authorList>
    </citation>
    <scope>NUCLEOTIDE SEQUENCE</scope>
    <source>
        <strain evidence="3">Huo1</strain>
        <tissue evidence="3">Leaf</tissue>
    </source>
</reference>